<reference evidence="12" key="1">
    <citation type="submission" date="2016-04" db="EMBL/GenBank/DDBJ databases">
        <authorList>
            <person name="Antunes L.P."/>
            <person name="Martins L.F."/>
            <person name="Pereira R.V."/>
            <person name="Thomas A.M."/>
            <person name="Barbosa D."/>
            <person name="Nascimento L."/>
            <person name="Silva G.M."/>
            <person name="Condomitti G.W."/>
            <person name="Digiampietri L.A."/>
            <person name="Lombardi K.C."/>
            <person name="Ramos P.L."/>
            <person name="Quaggio R.B."/>
            <person name="Oliveira J.C."/>
            <person name="Pascon R.C."/>
            <person name="Cruz J.B."/>
            <person name="Silva A.M."/>
            <person name="Setubal J.C."/>
        </authorList>
    </citation>
    <scope>NUCLEOTIDE SEQUENCE [LARGE SCALE GENOMIC DNA]</scope>
</reference>
<keyword evidence="4" id="KW-1003">Cell membrane</keyword>
<keyword evidence="7 10" id="KW-1133">Transmembrane helix</keyword>
<evidence type="ECO:0000256" key="4">
    <source>
        <dbReference type="ARBA" id="ARBA00022475"/>
    </source>
</evidence>
<dbReference type="Proteomes" id="UP000194267">
    <property type="component" value="Unassembled WGS sequence"/>
</dbReference>
<comment type="caution">
    <text evidence="11">The sequence shown here is derived from an EMBL/GenBank/DDBJ whole genome shotgun (WGS) entry which is preliminary data.</text>
</comment>
<comment type="similarity">
    <text evidence="2">Belongs to the YajC family.</text>
</comment>
<dbReference type="InterPro" id="IPR003849">
    <property type="entry name" value="Preprotein_translocase_YajC"/>
</dbReference>
<organism evidence="11 12">
    <name type="scientific">Symbiobacterium thermophilum</name>
    <dbReference type="NCBI Taxonomy" id="2734"/>
    <lineage>
        <taxon>Bacteria</taxon>
        <taxon>Bacillati</taxon>
        <taxon>Bacillota</taxon>
        <taxon>Clostridia</taxon>
        <taxon>Eubacteriales</taxon>
        <taxon>Symbiobacteriaceae</taxon>
        <taxon>Symbiobacterium</taxon>
    </lineage>
</organism>
<evidence type="ECO:0000256" key="8">
    <source>
        <dbReference type="ARBA" id="ARBA00023010"/>
    </source>
</evidence>
<keyword evidence="6" id="KW-0653">Protein transport</keyword>
<keyword evidence="5 10" id="KW-0812">Transmembrane</keyword>
<sequence length="106" mass="11804">MRMWESILAASIVMLAFVLVTLAIWYALAIRGLRRQREHFARLHAELAPGQVVTFGNGIYGTTVAVYEDTADIQVKSGAVLTVSRYAISAIVRKEKQHAQHRADAH</sequence>
<dbReference type="SMART" id="SM01323">
    <property type="entry name" value="YajC"/>
    <property type="match status" value="1"/>
</dbReference>
<evidence type="ECO:0000256" key="7">
    <source>
        <dbReference type="ARBA" id="ARBA00022989"/>
    </source>
</evidence>
<dbReference type="PANTHER" id="PTHR33909">
    <property type="entry name" value="SEC TRANSLOCON ACCESSORY COMPLEX SUBUNIT YAJC"/>
    <property type="match status" value="1"/>
</dbReference>
<dbReference type="AlphaFoldDB" id="A0A1Y2T9C6"/>
<comment type="subcellular location">
    <subcellularLocation>
        <location evidence="1">Cell membrane</location>
        <topology evidence="1">Single-pass membrane protein</topology>
    </subcellularLocation>
</comment>
<keyword evidence="9 10" id="KW-0472">Membrane</keyword>
<gene>
    <name evidence="11" type="ORF">A6D92_00065</name>
</gene>
<dbReference type="EMBL" id="LWLV01000003">
    <property type="protein sequence ID" value="OTA42327.1"/>
    <property type="molecule type" value="Genomic_DNA"/>
</dbReference>
<dbReference type="GO" id="GO:0005886">
    <property type="term" value="C:plasma membrane"/>
    <property type="evidence" value="ECO:0007669"/>
    <property type="project" value="UniProtKB-SubCell"/>
</dbReference>
<keyword evidence="8" id="KW-0811">Translocation</keyword>
<feature type="transmembrane region" description="Helical" evidence="10">
    <location>
        <begin position="6"/>
        <end position="28"/>
    </location>
</feature>
<evidence type="ECO:0000313" key="12">
    <source>
        <dbReference type="Proteomes" id="UP000194267"/>
    </source>
</evidence>
<accession>A0A1Y2T9C6</accession>
<evidence type="ECO:0000256" key="3">
    <source>
        <dbReference type="ARBA" id="ARBA00022448"/>
    </source>
</evidence>
<name>A0A1Y2T9C6_SYMTR</name>
<dbReference type="Pfam" id="PF02699">
    <property type="entry name" value="YajC"/>
    <property type="match status" value="1"/>
</dbReference>
<dbReference type="GO" id="GO:0015031">
    <property type="term" value="P:protein transport"/>
    <property type="evidence" value="ECO:0007669"/>
    <property type="project" value="UniProtKB-KW"/>
</dbReference>
<evidence type="ECO:0000256" key="1">
    <source>
        <dbReference type="ARBA" id="ARBA00004162"/>
    </source>
</evidence>
<keyword evidence="3" id="KW-0813">Transport</keyword>
<evidence type="ECO:0000256" key="9">
    <source>
        <dbReference type="ARBA" id="ARBA00023136"/>
    </source>
</evidence>
<evidence type="ECO:0000256" key="6">
    <source>
        <dbReference type="ARBA" id="ARBA00022927"/>
    </source>
</evidence>
<evidence type="ECO:0000256" key="2">
    <source>
        <dbReference type="ARBA" id="ARBA00006742"/>
    </source>
</evidence>
<evidence type="ECO:0000313" key="11">
    <source>
        <dbReference type="EMBL" id="OTA42327.1"/>
    </source>
</evidence>
<dbReference type="PANTHER" id="PTHR33909:SF1">
    <property type="entry name" value="SEC TRANSLOCON ACCESSORY COMPLEX SUBUNIT YAJC"/>
    <property type="match status" value="1"/>
</dbReference>
<proteinExistence type="inferred from homology"/>
<protein>
    <submittedName>
        <fullName evidence="11">Preprotein translocase subunit YajC</fullName>
    </submittedName>
</protein>
<evidence type="ECO:0000256" key="5">
    <source>
        <dbReference type="ARBA" id="ARBA00022692"/>
    </source>
</evidence>
<evidence type="ECO:0000256" key="10">
    <source>
        <dbReference type="SAM" id="Phobius"/>
    </source>
</evidence>